<dbReference type="AlphaFoldDB" id="A0A450UKE4"/>
<reference evidence="1" key="1">
    <citation type="submission" date="2019-02" db="EMBL/GenBank/DDBJ databases">
        <authorList>
            <person name="Gruber-Vodicka R. H."/>
            <person name="Seah K. B. B."/>
        </authorList>
    </citation>
    <scope>NUCLEOTIDE SEQUENCE</scope>
    <source>
        <strain evidence="1">BECK_M6</strain>
    </source>
</reference>
<name>A0A450UKE4_9GAMM</name>
<organism evidence="1">
    <name type="scientific">Candidatus Kentrum sp. LFY</name>
    <dbReference type="NCBI Taxonomy" id="2126342"/>
    <lineage>
        <taxon>Bacteria</taxon>
        <taxon>Pseudomonadati</taxon>
        <taxon>Pseudomonadota</taxon>
        <taxon>Gammaproteobacteria</taxon>
        <taxon>Candidatus Kentrum</taxon>
    </lineage>
</organism>
<gene>
    <name evidence="1" type="ORF">BECKLFY1418A_GA0070994_102722</name>
</gene>
<sequence>MQQNKYIEHAIPYEGWKLFEDKINQQCTAEKSLGDNKICRVVLNAHREISYEGYWPGRPQKPPQILITGSCIYSDCWRLQFEPHIPGISPPRPFILGLTHDRKRIHQYLIRKRRLIRHIDVPLQSCVYQDRLLSWQVNCVSEFSDVERLFYHLPVSIYHTFIDEIEEALSTRLPVLHKLLDEYTDMLKKKCIEAFRNIGISMEFCDPYKGTNGEMLDPHAADRAPYLNAMKFGNVMGIEDLAQLTISATIAKDFGITIPCRVGVLGLPHPLGQCDGRHCHRMQLPIDSLLS</sequence>
<evidence type="ECO:0000313" key="1">
    <source>
        <dbReference type="EMBL" id="VFJ92940.1"/>
    </source>
</evidence>
<protein>
    <submittedName>
        <fullName evidence="1">Uncharacterized protein</fullName>
    </submittedName>
</protein>
<dbReference type="EMBL" id="CAADFH010000027">
    <property type="protein sequence ID" value="VFJ92940.1"/>
    <property type="molecule type" value="Genomic_DNA"/>
</dbReference>
<accession>A0A450UKE4</accession>
<proteinExistence type="predicted"/>